<feature type="domain" description="WH2" evidence="2">
    <location>
        <begin position="364"/>
        <end position="381"/>
    </location>
</feature>
<keyword evidence="4" id="KW-1185">Reference proteome</keyword>
<evidence type="ECO:0000259" key="2">
    <source>
        <dbReference type="PROSITE" id="PS51082"/>
    </source>
</evidence>
<name>A0AAE6H384_9ABAC</name>
<dbReference type="Proteomes" id="UP000831804">
    <property type="component" value="Segment"/>
</dbReference>
<dbReference type="GO" id="GO:0003779">
    <property type="term" value="F:actin binding"/>
    <property type="evidence" value="ECO:0007669"/>
    <property type="project" value="InterPro"/>
</dbReference>
<feature type="region of interest" description="Disordered" evidence="1">
    <location>
        <begin position="378"/>
        <end position="479"/>
    </location>
</feature>
<sequence length="479" mass="53011">MVIKLGWCAIKSCTFTSSALKLWAAIVLRRKSLLVGRWCNTSILPNLPLTTLGFKTTQSSTNRTSERTVASMIMERQYQSVRSYLINKSDSTIDADAFLERVVGSEAQNMKHNLFGGTIRFDRAGVLDLLKMAENIYANTAYMQTDRTDTLRYSAALERMRQLLVNVQQPDTRRNLKNILAHIENLLQQDTVADVEIAVLSGDFYEEYSKYIQTQPFATSRVHTSSQTQVSPSPTQLQQQRRSVSASPYELLPNNTMSKHANEFVYVNVDHNSNVSKSPPQLDTFALQPNAIVEPDTTSILAPPPPPPANMPPPPPPPLSANMLPPPPPPPPPPPANMSPIPSVPIDNLLKKALVSEPNKTVNVRDALLEQIRSGTTLKKVTANESTPPPPPSSVTDPRNELLNQIRSGTTLKKVNAKPDGEQTQTLFKNTNDPSQTLIRSMLSNIDRVDDEQEKQNTIKSRRSAVALSDSELSSASWV</sequence>
<accession>A0AAE6H384</accession>
<evidence type="ECO:0000313" key="3">
    <source>
        <dbReference type="EMBL" id="QDL57005.1"/>
    </source>
</evidence>
<feature type="domain" description="WH2" evidence="2">
    <location>
        <begin position="398"/>
        <end position="415"/>
    </location>
</feature>
<feature type="compositionally biased region" description="Low complexity" evidence="1">
    <location>
        <begin position="224"/>
        <end position="240"/>
    </location>
</feature>
<dbReference type="PANTHER" id="PTHR47102">
    <property type="entry name" value="PROTEIN BNI1"/>
    <property type="match status" value="1"/>
</dbReference>
<dbReference type="Pfam" id="PF02205">
    <property type="entry name" value="WH2"/>
    <property type="match status" value="2"/>
</dbReference>
<dbReference type="PROSITE" id="PS51082">
    <property type="entry name" value="WH2"/>
    <property type="match status" value="2"/>
</dbReference>
<protein>
    <submittedName>
        <fullName evidence="3">PP78/83</fullName>
    </submittedName>
</protein>
<reference evidence="3" key="1">
    <citation type="journal article" date="2019" name="Viruses">
        <title>A Nymphalid-Infecting Group I Alphabaculovirus Isolated from the Major Passion Fruit Caterpillar Pest Dione juno juno (Lepidoptera: Nymphalidae).</title>
        <authorList>
            <person name="Ribeiro B.M."/>
            <person name="Dos Santos E.R."/>
            <person name="Trentin L.B."/>
            <person name="da Silva L.A."/>
            <person name="de Melo F.L."/>
            <person name="Kitajima E.W."/>
            <person name="Ardisson-Araujo D.M.P."/>
        </authorList>
    </citation>
    <scope>NUCLEOTIDE SEQUENCE</scope>
    <source>
        <strain evidence="3">Araguari-MG</strain>
    </source>
</reference>
<proteinExistence type="predicted"/>
<feature type="compositionally biased region" description="Polar residues" evidence="1">
    <location>
        <begin position="402"/>
        <end position="413"/>
    </location>
</feature>
<dbReference type="GeneID" id="80538183"/>
<dbReference type="SMART" id="SM00246">
    <property type="entry name" value="WH2"/>
    <property type="match status" value="2"/>
</dbReference>
<feature type="region of interest" description="Disordered" evidence="1">
    <location>
        <begin position="223"/>
        <end position="245"/>
    </location>
</feature>
<dbReference type="InterPro" id="IPR003124">
    <property type="entry name" value="WH2_dom"/>
</dbReference>
<feature type="compositionally biased region" description="Polar residues" evidence="1">
    <location>
        <begin position="422"/>
        <end position="444"/>
    </location>
</feature>
<feature type="compositionally biased region" description="Pro residues" evidence="1">
    <location>
        <begin position="302"/>
        <end position="337"/>
    </location>
</feature>
<gene>
    <name evidence="3" type="primary">pp78/83</name>
    <name evidence="3" type="ORF">DijuNPV-ORF-2</name>
</gene>
<dbReference type="KEGG" id="vg:80538183"/>
<feature type="region of interest" description="Disordered" evidence="1">
    <location>
        <begin position="296"/>
        <end position="339"/>
    </location>
</feature>
<evidence type="ECO:0000256" key="1">
    <source>
        <dbReference type="SAM" id="MobiDB-lite"/>
    </source>
</evidence>
<dbReference type="EMBL" id="MK558262">
    <property type="protein sequence ID" value="QDL57005.1"/>
    <property type="molecule type" value="Genomic_DNA"/>
</dbReference>
<dbReference type="CDD" id="cd21762">
    <property type="entry name" value="WH2"/>
    <property type="match status" value="1"/>
</dbReference>
<dbReference type="InterPro" id="IPR051661">
    <property type="entry name" value="Actin_filament_regulator"/>
</dbReference>
<evidence type="ECO:0000313" key="4">
    <source>
        <dbReference type="Proteomes" id="UP000831804"/>
    </source>
</evidence>
<dbReference type="CDD" id="cd22057">
    <property type="entry name" value="WH2_WAVE"/>
    <property type="match status" value="1"/>
</dbReference>
<organism evidence="3 4">
    <name type="scientific">Dione juno nucleopolyhedrovirus</name>
    <dbReference type="NCBI Taxonomy" id="2594175"/>
    <lineage>
        <taxon>Viruses</taxon>
        <taxon>Viruses incertae sedis</taxon>
        <taxon>Naldaviricetes</taxon>
        <taxon>Lefavirales</taxon>
        <taxon>Baculoviridae</taxon>
        <taxon>Alphabaculovirus</taxon>
        <taxon>Alphabaculovirus dijunonis</taxon>
    </lineage>
</organism>
<dbReference type="PANTHER" id="PTHR47102:SF2">
    <property type="entry name" value="PROTEIN BNI1"/>
    <property type="match status" value="1"/>
</dbReference>
<dbReference type="RefSeq" id="YP_010799754.1">
    <property type="nucleotide sequence ID" value="NC_076692.1"/>
</dbReference>